<dbReference type="SMART" id="SM00347">
    <property type="entry name" value="HTH_MARR"/>
    <property type="match status" value="1"/>
</dbReference>
<feature type="domain" description="HTH marR-type" evidence="4">
    <location>
        <begin position="53"/>
        <end position="182"/>
    </location>
</feature>
<dbReference type="InterPro" id="IPR036388">
    <property type="entry name" value="WH-like_DNA-bd_sf"/>
</dbReference>
<keyword evidence="3" id="KW-0804">Transcription</keyword>
<dbReference type="PROSITE" id="PS01117">
    <property type="entry name" value="HTH_MARR_1"/>
    <property type="match status" value="1"/>
</dbReference>
<dbReference type="GO" id="GO:0003700">
    <property type="term" value="F:DNA-binding transcription factor activity"/>
    <property type="evidence" value="ECO:0007669"/>
    <property type="project" value="InterPro"/>
</dbReference>
<evidence type="ECO:0000313" key="6">
    <source>
        <dbReference type="Proteomes" id="UP000646776"/>
    </source>
</evidence>
<dbReference type="Proteomes" id="UP000646776">
    <property type="component" value="Unassembled WGS sequence"/>
</dbReference>
<keyword evidence="6" id="KW-1185">Reference proteome</keyword>
<dbReference type="PROSITE" id="PS50995">
    <property type="entry name" value="HTH_MARR_2"/>
    <property type="match status" value="1"/>
</dbReference>
<dbReference type="CDD" id="cd00090">
    <property type="entry name" value="HTH_ARSR"/>
    <property type="match status" value="1"/>
</dbReference>
<dbReference type="InterPro" id="IPR000835">
    <property type="entry name" value="HTH_MarR-typ"/>
</dbReference>
<reference evidence="5" key="1">
    <citation type="journal article" date="2014" name="Int. J. Syst. Evol. Microbiol.">
        <title>Complete genome sequence of Corynebacterium casei LMG S-19264T (=DSM 44701T), isolated from a smear-ripened cheese.</title>
        <authorList>
            <consortium name="US DOE Joint Genome Institute (JGI-PGF)"/>
            <person name="Walter F."/>
            <person name="Albersmeier A."/>
            <person name="Kalinowski J."/>
            <person name="Ruckert C."/>
        </authorList>
    </citation>
    <scope>NUCLEOTIDE SEQUENCE</scope>
    <source>
        <strain evidence="5">JCM 4125</strain>
    </source>
</reference>
<keyword evidence="1" id="KW-0805">Transcription regulation</keyword>
<reference evidence="5" key="2">
    <citation type="submission" date="2020-09" db="EMBL/GenBank/DDBJ databases">
        <authorList>
            <person name="Sun Q."/>
            <person name="Ohkuma M."/>
        </authorList>
    </citation>
    <scope>NUCLEOTIDE SEQUENCE</scope>
    <source>
        <strain evidence="5">JCM 4125</strain>
    </source>
</reference>
<dbReference type="Gene3D" id="1.10.10.10">
    <property type="entry name" value="Winged helix-like DNA-binding domain superfamily/Winged helix DNA-binding domain"/>
    <property type="match status" value="1"/>
</dbReference>
<dbReference type="GO" id="GO:0006950">
    <property type="term" value="P:response to stress"/>
    <property type="evidence" value="ECO:0007669"/>
    <property type="project" value="TreeGrafter"/>
</dbReference>
<evidence type="ECO:0000256" key="3">
    <source>
        <dbReference type="ARBA" id="ARBA00023163"/>
    </source>
</evidence>
<evidence type="ECO:0000259" key="4">
    <source>
        <dbReference type="PROSITE" id="PS50995"/>
    </source>
</evidence>
<dbReference type="SUPFAM" id="SSF46785">
    <property type="entry name" value="Winged helix' DNA-binding domain"/>
    <property type="match status" value="1"/>
</dbReference>
<accession>A0A918HCQ2</accession>
<name>A0A918HCQ2_9ACTN</name>
<dbReference type="PRINTS" id="PR00598">
    <property type="entry name" value="HTHMARR"/>
</dbReference>
<dbReference type="AlphaFoldDB" id="A0A918HCQ2"/>
<evidence type="ECO:0000256" key="1">
    <source>
        <dbReference type="ARBA" id="ARBA00023015"/>
    </source>
</evidence>
<dbReference type="GO" id="GO:0003677">
    <property type="term" value="F:DNA binding"/>
    <property type="evidence" value="ECO:0007669"/>
    <property type="project" value="UniProtKB-KW"/>
</dbReference>
<dbReference type="EMBL" id="BMSA01000009">
    <property type="protein sequence ID" value="GGT54708.1"/>
    <property type="molecule type" value="Genomic_DNA"/>
</dbReference>
<evidence type="ECO:0000313" key="5">
    <source>
        <dbReference type="EMBL" id="GGT54708.1"/>
    </source>
</evidence>
<gene>
    <name evidence="5" type="ORF">GCM10010226_34560</name>
</gene>
<dbReference type="InterPro" id="IPR011991">
    <property type="entry name" value="ArsR-like_HTH"/>
</dbReference>
<sequence length="182" mass="19656">MVSGEVMPQTVHAYASNANAFNSAAIISILCYGAAMAAKKAGAGQPDEADQALVEQWRDMLALHARTHCELDRALQRHGLCASDFEVLDVLAATAVTAAPGAVCSYRVQEIAERVHLSQSALSRLIARLEKDELVERGMCPEDRRGVRVALTGKGRALHGDVLPVQRAVLTRMLARPETDVR</sequence>
<dbReference type="PANTHER" id="PTHR33164">
    <property type="entry name" value="TRANSCRIPTIONAL REGULATOR, MARR FAMILY"/>
    <property type="match status" value="1"/>
</dbReference>
<comment type="caution">
    <text evidence="5">The sequence shown here is derived from an EMBL/GenBank/DDBJ whole genome shotgun (WGS) entry which is preliminary data.</text>
</comment>
<proteinExistence type="predicted"/>
<dbReference type="PANTHER" id="PTHR33164:SF99">
    <property type="entry name" value="MARR FAMILY REGULATORY PROTEIN"/>
    <property type="match status" value="1"/>
</dbReference>
<organism evidence="5 6">
    <name type="scientific">Streptomyces phaeofaciens</name>
    <dbReference type="NCBI Taxonomy" id="68254"/>
    <lineage>
        <taxon>Bacteria</taxon>
        <taxon>Bacillati</taxon>
        <taxon>Actinomycetota</taxon>
        <taxon>Actinomycetes</taxon>
        <taxon>Kitasatosporales</taxon>
        <taxon>Streptomycetaceae</taxon>
        <taxon>Streptomyces</taxon>
    </lineage>
</organism>
<dbReference type="Pfam" id="PF01047">
    <property type="entry name" value="MarR"/>
    <property type="match status" value="1"/>
</dbReference>
<dbReference type="InterPro" id="IPR039422">
    <property type="entry name" value="MarR/SlyA-like"/>
</dbReference>
<keyword evidence="2" id="KW-0238">DNA-binding</keyword>
<protein>
    <submittedName>
        <fullName evidence="5">Transcriptional regulator</fullName>
    </submittedName>
</protein>
<evidence type="ECO:0000256" key="2">
    <source>
        <dbReference type="ARBA" id="ARBA00023125"/>
    </source>
</evidence>
<dbReference type="InterPro" id="IPR036390">
    <property type="entry name" value="WH_DNA-bd_sf"/>
</dbReference>
<dbReference type="InterPro" id="IPR023187">
    <property type="entry name" value="Tscrpt_reg_MarR-type_CS"/>
</dbReference>